<proteinExistence type="predicted"/>
<keyword evidence="2" id="KW-0456">Lyase</keyword>
<dbReference type="GO" id="GO:0016829">
    <property type="term" value="F:lyase activity"/>
    <property type="evidence" value="ECO:0007669"/>
    <property type="project" value="UniProtKB-KW"/>
</dbReference>
<keyword evidence="1" id="KW-0479">Metal-binding</keyword>
<dbReference type="SUPFAM" id="SSF53800">
    <property type="entry name" value="Chelatase"/>
    <property type="match status" value="1"/>
</dbReference>
<accession>A0A2U8GTG8</accession>
<dbReference type="GO" id="GO:0046872">
    <property type="term" value="F:metal ion binding"/>
    <property type="evidence" value="ECO:0007669"/>
    <property type="project" value="UniProtKB-KW"/>
</dbReference>
<evidence type="ECO:0000256" key="1">
    <source>
        <dbReference type="ARBA" id="ARBA00022723"/>
    </source>
</evidence>
<evidence type="ECO:0000313" key="3">
    <source>
        <dbReference type="EMBL" id="AWI75795.1"/>
    </source>
</evidence>
<evidence type="ECO:0000256" key="2">
    <source>
        <dbReference type="ARBA" id="ARBA00023239"/>
    </source>
</evidence>
<organism evidence="3 4">
    <name type="scientific">Parazoarcus communis</name>
    <dbReference type="NCBI Taxonomy" id="41977"/>
    <lineage>
        <taxon>Bacteria</taxon>
        <taxon>Pseudomonadati</taxon>
        <taxon>Pseudomonadota</taxon>
        <taxon>Betaproteobacteria</taxon>
        <taxon>Rhodocyclales</taxon>
        <taxon>Zoogloeaceae</taxon>
        <taxon>Parazoarcus</taxon>
    </lineage>
</organism>
<dbReference type="CDD" id="cd03416">
    <property type="entry name" value="CbiX_SirB_N"/>
    <property type="match status" value="1"/>
</dbReference>
<name>A0A2U8GTG8_9RHOO</name>
<reference evidence="3 4" key="1">
    <citation type="submission" date="2017-06" db="EMBL/GenBank/DDBJ databases">
        <title>Azoarcus.</title>
        <authorList>
            <person name="Woo J.-H."/>
            <person name="Kim H.-S."/>
        </authorList>
    </citation>
    <scope>NUCLEOTIDE SEQUENCE [LARGE SCALE GENOMIC DNA]</scope>
    <source>
        <strain evidence="3 4">TSPY31</strain>
    </source>
</reference>
<dbReference type="KEGG" id="acom:CEW83_11685"/>
<sequence length="129" mass="13851">MTQTTSPAAQAVILFGHGARDPEWAGPMQRIRDTMRVRAPGQHVELAFLEFMSPTLDLAVDELVARGVTRIAVVPVFLAQGGHLKRDVPVLLDAARQRHPGCEFHLSLAVGEAPGVVAAIAEYGLSAFD</sequence>
<dbReference type="Proteomes" id="UP000244930">
    <property type="component" value="Chromosome"/>
</dbReference>
<dbReference type="InterPro" id="IPR050963">
    <property type="entry name" value="Sirohydro_Cobaltochel/CbiX"/>
</dbReference>
<dbReference type="EMBL" id="CP022187">
    <property type="protein sequence ID" value="AWI75795.1"/>
    <property type="molecule type" value="Genomic_DNA"/>
</dbReference>
<evidence type="ECO:0000313" key="4">
    <source>
        <dbReference type="Proteomes" id="UP000244930"/>
    </source>
</evidence>
<protein>
    <submittedName>
        <fullName evidence="3">Cobalamin biosynthesis protein CbiX</fullName>
    </submittedName>
</protein>
<dbReference type="AlphaFoldDB" id="A0A2U8GTG8"/>
<dbReference type="PANTHER" id="PTHR33542:SF3">
    <property type="entry name" value="SIROHYDROCHLORIN FERROCHELATASE, CHLOROPLASTIC"/>
    <property type="match status" value="1"/>
</dbReference>
<dbReference type="InterPro" id="IPR002762">
    <property type="entry name" value="CbiX-like"/>
</dbReference>
<dbReference type="RefSeq" id="WP_108949500.1">
    <property type="nucleotide sequence ID" value="NZ_CP022187.1"/>
</dbReference>
<dbReference type="PANTHER" id="PTHR33542">
    <property type="entry name" value="SIROHYDROCHLORIN FERROCHELATASE, CHLOROPLASTIC"/>
    <property type="match status" value="1"/>
</dbReference>
<keyword evidence="4" id="KW-1185">Reference proteome</keyword>
<gene>
    <name evidence="3" type="ORF">CEW83_11685</name>
</gene>
<dbReference type="Pfam" id="PF01903">
    <property type="entry name" value="CbiX"/>
    <property type="match status" value="1"/>
</dbReference>
<dbReference type="Gene3D" id="3.40.50.1400">
    <property type="match status" value="1"/>
</dbReference>